<dbReference type="OrthoDB" id="174925at2"/>
<name>A0A5S4W560_9BRAD</name>
<protein>
    <submittedName>
        <fullName evidence="2">Glycosyltransferase family 2 protein</fullName>
    </submittedName>
</protein>
<proteinExistence type="predicted"/>
<dbReference type="Gene3D" id="3.90.550.10">
    <property type="entry name" value="Spore Coat Polysaccharide Biosynthesis Protein SpsA, Chain A"/>
    <property type="match status" value="1"/>
</dbReference>
<dbReference type="Proteomes" id="UP000324853">
    <property type="component" value="Unassembled WGS sequence"/>
</dbReference>
<dbReference type="SUPFAM" id="SSF53448">
    <property type="entry name" value="Nucleotide-diphospho-sugar transferases"/>
    <property type="match status" value="1"/>
</dbReference>
<dbReference type="PANTHER" id="PTHR43685">
    <property type="entry name" value="GLYCOSYLTRANSFERASE"/>
    <property type="match status" value="1"/>
</dbReference>
<accession>A0A5S4W560</accession>
<sequence length="301" mass="34617">MTDRAIRDLWITACIPTYRCNSYLYHSVTSLLEQSHRKIRVIVVSDGDPTNPWPILSQIDDPRLIRFDLGENRGPYFCRAVAAAATEDPFLLVQDADDWSVPTRVETLLNKLCTNRSDYAFSTLRRFHDRHDRIEAGERIFSAGPQGLLDQRLQYRAPHHGLFRRSSLAALGGFYGGFKFGYDVLLTNLFLLAGSVSWTSEVLYWRRMRPDSLTSAATTGLGSHARLRVNADLKEMYRHCHDAYANYLHGKIDGKTLLRFIRARIEAKRGASCEHQIRYHAARLRSIMHDQRYSNSRIRTV</sequence>
<dbReference type="CDD" id="cd00761">
    <property type="entry name" value="Glyco_tranf_GTA_type"/>
    <property type="match status" value="1"/>
</dbReference>
<dbReference type="PANTHER" id="PTHR43685:SF2">
    <property type="entry name" value="GLYCOSYLTRANSFERASE 2-LIKE DOMAIN-CONTAINING PROTEIN"/>
    <property type="match status" value="1"/>
</dbReference>
<dbReference type="InterPro" id="IPR001173">
    <property type="entry name" value="Glyco_trans_2-like"/>
</dbReference>
<comment type="caution">
    <text evidence="2">The sequence shown here is derived from an EMBL/GenBank/DDBJ whole genome shotgun (WGS) entry which is preliminary data.</text>
</comment>
<evidence type="ECO:0000259" key="1">
    <source>
        <dbReference type="Pfam" id="PF00535"/>
    </source>
</evidence>
<gene>
    <name evidence="2" type="ORF">FXB38_36825</name>
</gene>
<dbReference type="InterPro" id="IPR029044">
    <property type="entry name" value="Nucleotide-diphossugar_trans"/>
</dbReference>
<dbReference type="InterPro" id="IPR050834">
    <property type="entry name" value="Glycosyltransf_2"/>
</dbReference>
<dbReference type="GO" id="GO:0016740">
    <property type="term" value="F:transferase activity"/>
    <property type="evidence" value="ECO:0007669"/>
    <property type="project" value="UniProtKB-KW"/>
</dbReference>
<reference evidence="2 3" key="1">
    <citation type="submission" date="2019-08" db="EMBL/GenBank/DDBJ databases">
        <title>Bradyrhizobium hipponensis sp. nov., a rhizobium isolated from a Lupinus angustifolius root nodule in Tunisia.</title>
        <authorList>
            <person name="Off K."/>
            <person name="Rejili M."/>
            <person name="Mars M."/>
            <person name="Brachmann A."/>
            <person name="Marin M."/>
        </authorList>
    </citation>
    <scope>NUCLEOTIDE SEQUENCE [LARGE SCALE GENOMIC DNA]</scope>
    <source>
        <strain evidence="2 3">CTAW11</strain>
    </source>
</reference>
<keyword evidence="3" id="KW-1185">Reference proteome</keyword>
<evidence type="ECO:0000313" key="2">
    <source>
        <dbReference type="EMBL" id="TYL73227.1"/>
    </source>
</evidence>
<keyword evidence="2" id="KW-0808">Transferase</keyword>
<organism evidence="2 3">
    <name type="scientific">Bradyrhizobium cytisi</name>
    <dbReference type="NCBI Taxonomy" id="515489"/>
    <lineage>
        <taxon>Bacteria</taxon>
        <taxon>Pseudomonadati</taxon>
        <taxon>Pseudomonadota</taxon>
        <taxon>Alphaproteobacteria</taxon>
        <taxon>Hyphomicrobiales</taxon>
        <taxon>Nitrobacteraceae</taxon>
        <taxon>Bradyrhizobium</taxon>
    </lineage>
</organism>
<dbReference type="AlphaFoldDB" id="A0A5S4W560"/>
<dbReference type="Pfam" id="PF00535">
    <property type="entry name" value="Glycos_transf_2"/>
    <property type="match status" value="1"/>
</dbReference>
<dbReference type="RefSeq" id="WP_148755833.1">
    <property type="nucleotide sequence ID" value="NZ_VSSR01000078.1"/>
</dbReference>
<feature type="domain" description="Glycosyltransferase 2-like" evidence="1">
    <location>
        <begin position="13"/>
        <end position="170"/>
    </location>
</feature>
<evidence type="ECO:0000313" key="3">
    <source>
        <dbReference type="Proteomes" id="UP000324853"/>
    </source>
</evidence>
<dbReference type="EMBL" id="VSSR01000078">
    <property type="protein sequence ID" value="TYL73227.1"/>
    <property type="molecule type" value="Genomic_DNA"/>
</dbReference>